<dbReference type="AlphaFoldDB" id="A0A919BJV0"/>
<comment type="similarity">
    <text evidence="5">Belongs to the uridine kinase family.</text>
</comment>
<comment type="catalytic activity">
    <reaction evidence="5">
        <text>cytidine + ATP = CMP + ADP + H(+)</text>
        <dbReference type="Rhea" id="RHEA:24674"/>
        <dbReference type="ChEBI" id="CHEBI:15378"/>
        <dbReference type="ChEBI" id="CHEBI:17562"/>
        <dbReference type="ChEBI" id="CHEBI:30616"/>
        <dbReference type="ChEBI" id="CHEBI:60377"/>
        <dbReference type="ChEBI" id="CHEBI:456216"/>
        <dbReference type="EC" id="2.7.1.48"/>
    </reaction>
</comment>
<comment type="catalytic activity">
    <reaction evidence="5">
        <text>uridine + ATP = UMP + ADP + H(+)</text>
        <dbReference type="Rhea" id="RHEA:16825"/>
        <dbReference type="ChEBI" id="CHEBI:15378"/>
        <dbReference type="ChEBI" id="CHEBI:16704"/>
        <dbReference type="ChEBI" id="CHEBI:30616"/>
        <dbReference type="ChEBI" id="CHEBI:57865"/>
        <dbReference type="ChEBI" id="CHEBI:456216"/>
        <dbReference type="EC" id="2.7.1.48"/>
    </reaction>
</comment>
<evidence type="ECO:0000313" key="8">
    <source>
        <dbReference type="Proteomes" id="UP000623842"/>
    </source>
</evidence>
<dbReference type="PANTHER" id="PTHR10285">
    <property type="entry name" value="URIDINE KINASE"/>
    <property type="match status" value="1"/>
</dbReference>
<dbReference type="InterPro" id="IPR006083">
    <property type="entry name" value="PRK/URK"/>
</dbReference>
<evidence type="ECO:0000256" key="4">
    <source>
        <dbReference type="ARBA" id="ARBA00022777"/>
    </source>
</evidence>
<sequence>MLTNKPTIIAITGASASGKSLFAQTIYDELFPELGENGISIIKEDAYYKAQDHIPLAIREQTNYDHPDAFEHELLTEQLHQLTENKTIKSPVYCYKTHTRTTNTIDIAPTPIILVEGILLFSNKALRDSFNMKIYIDTPLDICLIRRIKRDMVERGRSLDSITQQYEKTVRPMYYQHIEPSKSWADIIVTRGGKNRMAIEVIKAKIRQLINK</sequence>
<evidence type="ECO:0000256" key="3">
    <source>
        <dbReference type="ARBA" id="ARBA00022741"/>
    </source>
</evidence>
<dbReference type="NCBIfam" id="TIGR00235">
    <property type="entry name" value="udk"/>
    <property type="match status" value="1"/>
</dbReference>
<dbReference type="SUPFAM" id="SSF52540">
    <property type="entry name" value="P-loop containing nucleoside triphosphate hydrolases"/>
    <property type="match status" value="1"/>
</dbReference>
<dbReference type="GO" id="GO:0004849">
    <property type="term" value="F:uridine kinase activity"/>
    <property type="evidence" value="ECO:0007669"/>
    <property type="project" value="UniProtKB-EC"/>
</dbReference>
<evidence type="ECO:0000256" key="5">
    <source>
        <dbReference type="RuleBase" id="RU003825"/>
    </source>
</evidence>
<dbReference type="EMBL" id="BNCK01000004">
    <property type="protein sequence ID" value="GHF93485.1"/>
    <property type="molecule type" value="Genomic_DNA"/>
</dbReference>
<dbReference type="RefSeq" id="WP_189770436.1">
    <property type="nucleotide sequence ID" value="NZ_BNCK01000004.1"/>
</dbReference>
<dbReference type="EC" id="2.7.1.48" evidence="5"/>
<dbReference type="NCBIfam" id="NF004018">
    <property type="entry name" value="PRK05480.1"/>
    <property type="match status" value="1"/>
</dbReference>
<keyword evidence="3 5" id="KW-0547">Nucleotide-binding</keyword>
<keyword evidence="8" id="KW-1185">Reference proteome</keyword>
<keyword evidence="5" id="KW-0963">Cytoplasm</keyword>
<dbReference type="GO" id="GO:0005737">
    <property type="term" value="C:cytoplasm"/>
    <property type="evidence" value="ECO:0007669"/>
    <property type="project" value="UniProtKB-SubCell"/>
</dbReference>
<evidence type="ECO:0000313" key="7">
    <source>
        <dbReference type="EMBL" id="GHF93485.1"/>
    </source>
</evidence>
<protein>
    <recommendedName>
        <fullName evidence="5">Uridine kinase</fullName>
        <ecNumber evidence="5">2.7.1.48</ecNumber>
    </recommendedName>
</protein>
<keyword evidence="2 5" id="KW-0808">Transferase</keyword>
<evidence type="ECO:0000259" key="6">
    <source>
        <dbReference type="Pfam" id="PF00485"/>
    </source>
</evidence>
<organism evidence="7 8">
    <name type="scientific">Thalassotalea marina</name>
    <dbReference type="NCBI Taxonomy" id="1673741"/>
    <lineage>
        <taxon>Bacteria</taxon>
        <taxon>Pseudomonadati</taxon>
        <taxon>Pseudomonadota</taxon>
        <taxon>Gammaproteobacteria</taxon>
        <taxon>Alteromonadales</taxon>
        <taxon>Colwelliaceae</taxon>
        <taxon>Thalassotalea</taxon>
    </lineage>
</organism>
<keyword evidence="4 5" id="KW-0418">Kinase</keyword>
<dbReference type="GO" id="GO:0005524">
    <property type="term" value="F:ATP binding"/>
    <property type="evidence" value="ECO:0007669"/>
    <property type="project" value="UniProtKB-KW"/>
</dbReference>
<dbReference type="InterPro" id="IPR027417">
    <property type="entry name" value="P-loop_NTPase"/>
</dbReference>
<dbReference type="Pfam" id="PF00485">
    <property type="entry name" value="PRK"/>
    <property type="match status" value="1"/>
</dbReference>
<reference evidence="7" key="1">
    <citation type="journal article" date="2014" name="Int. J. Syst. Evol. Microbiol.">
        <title>Complete genome sequence of Corynebacterium casei LMG S-19264T (=DSM 44701T), isolated from a smear-ripened cheese.</title>
        <authorList>
            <consortium name="US DOE Joint Genome Institute (JGI-PGF)"/>
            <person name="Walter F."/>
            <person name="Albersmeier A."/>
            <person name="Kalinowski J."/>
            <person name="Ruckert C."/>
        </authorList>
    </citation>
    <scope>NUCLEOTIDE SEQUENCE</scope>
    <source>
        <strain evidence="7">KCTC 42731</strain>
    </source>
</reference>
<dbReference type="Gene3D" id="3.40.50.300">
    <property type="entry name" value="P-loop containing nucleotide triphosphate hydrolases"/>
    <property type="match status" value="1"/>
</dbReference>
<comment type="subcellular location">
    <subcellularLocation>
        <location evidence="5">Cytoplasm</location>
    </subcellularLocation>
</comment>
<comment type="caution">
    <text evidence="7">The sequence shown here is derived from an EMBL/GenBank/DDBJ whole genome shotgun (WGS) entry which is preliminary data.</text>
</comment>
<dbReference type="PRINTS" id="PR00988">
    <property type="entry name" value="URIDINKINASE"/>
</dbReference>
<evidence type="ECO:0000256" key="1">
    <source>
        <dbReference type="ARBA" id="ARBA00004690"/>
    </source>
</evidence>
<dbReference type="Proteomes" id="UP000623842">
    <property type="component" value="Unassembled WGS sequence"/>
</dbReference>
<name>A0A919BJV0_9GAMM</name>
<dbReference type="CDD" id="cd02023">
    <property type="entry name" value="UMPK"/>
    <property type="match status" value="1"/>
</dbReference>
<proteinExistence type="inferred from homology"/>
<keyword evidence="5" id="KW-0067">ATP-binding</keyword>
<comment type="pathway">
    <text evidence="1 5">Pyrimidine metabolism; UMP biosynthesis via salvage pathway; UMP from uridine: step 1/1.</text>
</comment>
<evidence type="ECO:0000256" key="2">
    <source>
        <dbReference type="ARBA" id="ARBA00022679"/>
    </source>
</evidence>
<dbReference type="InterPro" id="IPR000764">
    <property type="entry name" value="Uridine_kinase-like"/>
</dbReference>
<accession>A0A919BJV0</accession>
<reference evidence="7" key="2">
    <citation type="submission" date="2020-09" db="EMBL/GenBank/DDBJ databases">
        <authorList>
            <person name="Sun Q."/>
            <person name="Kim S."/>
        </authorList>
    </citation>
    <scope>NUCLEOTIDE SEQUENCE</scope>
    <source>
        <strain evidence="7">KCTC 42731</strain>
    </source>
</reference>
<gene>
    <name evidence="7" type="primary">udk</name>
    <name evidence="7" type="ORF">GCM10017161_22350</name>
</gene>
<feature type="domain" description="Phosphoribulokinase/uridine kinase" evidence="6">
    <location>
        <begin position="8"/>
        <end position="197"/>
    </location>
</feature>
<comment type="pathway">
    <text evidence="5">Pyrimidine metabolism; CTP biosynthesis via salvage pathway; CTP from cytidine: step 1/3.</text>
</comment>